<evidence type="ECO:0000313" key="6">
    <source>
        <dbReference type="Proteomes" id="UP000016927"/>
    </source>
</evidence>
<name>R0M9X8_NOSB1</name>
<dbReference type="HOGENOM" id="CLU_135754_0_1_1"/>
<dbReference type="InterPro" id="IPR036906">
    <property type="entry name" value="ATPase_V1_fsu_sf"/>
</dbReference>
<dbReference type="VEuPathDB" id="MicrosporidiaDB:NBO_16g0059"/>
<dbReference type="OMA" id="IFICDFI"/>
<proteinExistence type="inferred from homology"/>
<dbReference type="GO" id="GO:0046961">
    <property type="term" value="F:proton-transporting ATPase activity, rotational mechanism"/>
    <property type="evidence" value="ECO:0007669"/>
    <property type="project" value="InterPro"/>
</dbReference>
<comment type="similarity">
    <text evidence="1">Belongs to the V-ATPase F subunit family.</text>
</comment>
<dbReference type="GO" id="GO:0016020">
    <property type="term" value="C:membrane"/>
    <property type="evidence" value="ECO:0007669"/>
    <property type="project" value="TreeGrafter"/>
</dbReference>
<keyword evidence="6" id="KW-1185">Reference proteome</keyword>
<evidence type="ECO:0000256" key="2">
    <source>
        <dbReference type="ARBA" id="ARBA00022448"/>
    </source>
</evidence>
<keyword evidence="2" id="KW-0813">Transport</keyword>
<evidence type="ECO:0000313" key="5">
    <source>
        <dbReference type="EMBL" id="EOB14774.1"/>
    </source>
</evidence>
<dbReference type="STRING" id="578461.R0M9X8"/>
<dbReference type="EMBL" id="KB908924">
    <property type="protein sequence ID" value="EOB14774.1"/>
    <property type="molecule type" value="Genomic_DNA"/>
</dbReference>
<dbReference type="AlphaFoldDB" id="R0M9X8"/>
<dbReference type="InterPro" id="IPR008218">
    <property type="entry name" value="ATPase_V1-cplx_f_g_su"/>
</dbReference>
<accession>R0M9X8</accession>
<dbReference type="Proteomes" id="UP000016927">
    <property type="component" value="Unassembled WGS sequence"/>
</dbReference>
<keyword evidence="4" id="KW-0406">Ion transport</keyword>
<evidence type="ECO:0000256" key="1">
    <source>
        <dbReference type="ARBA" id="ARBA00010148"/>
    </source>
</evidence>
<dbReference type="Pfam" id="PF01990">
    <property type="entry name" value="ATP-synt_F"/>
    <property type="match status" value="1"/>
</dbReference>
<dbReference type="PANTHER" id="PTHR13861">
    <property type="entry name" value="VACUOLAR ATP SYNTHASE SUBUNIT F"/>
    <property type="match status" value="1"/>
</dbReference>
<protein>
    <submittedName>
        <fullName evidence="5">Vacuolar ATP synthase subunit F</fullName>
    </submittedName>
</protein>
<gene>
    <name evidence="5" type="ORF">NBO_16g0059</name>
</gene>
<dbReference type="PANTHER" id="PTHR13861:SF2">
    <property type="entry name" value="V-TYPE PROTON ATPASE SUBUNIT F"/>
    <property type="match status" value="1"/>
</dbReference>
<sequence>MPNKTQIGIIGDEDTLNGFMITGIPHGPNLVQVSPSTHEDDLKTIFSTLVRMKGLSILLVSDFVSKKIKEEIEEHNSKELPFVFVIPSRNEGQKDEE</sequence>
<evidence type="ECO:0000256" key="4">
    <source>
        <dbReference type="ARBA" id="ARBA00023065"/>
    </source>
</evidence>
<reference evidence="5 6" key="1">
    <citation type="journal article" date="2013" name="BMC Genomics">
        <title>Comparative genomics of parasitic silkworm microsporidia reveal an association between genome expansion and host adaptation.</title>
        <authorList>
            <person name="Pan G."/>
            <person name="Xu J."/>
            <person name="Li T."/>
            <person name="Xia Q."/>
            <person name="Liu S.L."/>
            <person name="Zhang G."/>
            <person name="Li S."/>
            <person name="Li C."/>
            <person name="Liu H."/>
            <person name="Yang L."/>
            <person name="Liu T."/>
            <person name="Zhang X."/>
            <person name="Wu Z."/>
            <person name="Fan W."/>
            <person name="Dang X."/>
            <person name="Xiang H."/>
            <person name="Tao M."/>
            <person name="Li Y."/>
            <person name="Hu J."/>
            <person name="Li Z."/>
            <person name="Lin L."/>
            <person name="Luo J."/>
            <person name="Geng L."/>
            <person name="Wang L."/>
            <person name="Long M."/>
            <person name="Wan Y."/>
            <person name="He N."/>
            <person name="Zhang Z."/>
            <person name="Lu C."/>
            <person name="Keeling P.J."/>
            <person name="Wang J."/>
            <person name="Xiang Z."/>
            <person name="Zhou Z."/>
        </authorList>
    </citation>
    <scope>NUCLEOTIDE SEQUENCE [LARGE SCALE GENOMIC DNA]</scope>
    <source>
        <strain evidence="6">CQ1 / CVCC 102059</strain>
    </source>
</reference>
<organism evidence="5 6">
    <name type="scientific">Nosema bombycis (strain CQ1 / CVCC 102059)</name>
    <name type="common">Microsporidian parasite</name>
    <name type="synonym">Pebrine of silkworm</name>
    <dbReference type="NCBI Taxonomy" id="578461"/>
    <lineage>
        <taxon>Eukaryota</taxon>
        <taxon>Fungi</taxon>
        <taxon>Fungi incertae sedis</taxon>
        <taxon>Microsporidia</taxon>
        <taxon>Nosematidae</taxon>
        <taxon>Nosema</taxon>
    </lineage>
</organism>
<dbReference type="Gene3D" id="3.40.50.10580">
    <property type="entry name" value="ATPase, V1 complex, subunit F"/>
    <property type="match status" value="1"/>
</dbReference>
<dbReference type="OrthoDB" id="10261947at2759"/>
<dbReference type="SUPFAM" id="SSF159468">
    <property type="entry name" value="AtpF-like"/>
    <property type="match status" value="1"/>
</dbReference>
<evidence type="ECO:0000256" key="3">
    <source>
        <dbReference type="ARBA" id="ARBA00022781"/>
    </source>
</evidence>
<keyword evidence="3" id="KW-0375">Hydrogen ion transport</keyword>